<dbReference type="CDD" id="cd12148">
    <property type="entry name" value="fungal_TF_MHR"/>
    <property type="match status" value="1"/>
</dbReference>
<dbReference type="SMART" id="SM00906">
    <property type="entry name" value="Fungal_trans"/>
    <property type="match status" value="1"/>
</dbReference>
<dbReference type="PANTHER" id="PTHR47424">
    <property type="entry name" value="REGULATORY PROTEIN GAL4"/>
    <property type="match status" value="1"/>
</dbReference>
<keyword evidence="1" id="KW-0805">Transcription regulation</keyword>
<evidence type="ECO:0000256" key="1">
    <source>
        <dbReference type="ARBA" id="ARBA00023015"/>
    </source>
</evidence>
<reference evidence="5 6" key="1">
    <citation type="submission" date="2021-02" db="EMBL/GenBank/DDBJ databases">
        <title>Genome assembly of Pseudopithomyces chartarum.</title>
        <authorList>
            <person name="Jauregui R."/>
            <person name="Singh J."/>
            <person name="Voisey C."/>
        </authorList>
    </citation>
    <scope>NUCLEOTIDE SEQUENCE [LARGE SCALE GENOMIC DNA]</scope>
    <source>
        <strain evidence="5 6">AGR01</strain>
    </source>
</reference>
<evidence type="ECO:0000313" key="5">
    <source>
        <dbReference type="EMBL" id="KAK3214787.1"/>
    </source>
</evidence>
<keyword evidence="3" id="KW-0539">Nucleus</keyword>
<dbReference type="EMBL" id="WVTA01000003">
    <property type="protein sequence ID" value="KAK3214787.1"/>
    <property type="molecule type" value="Genomic_DNA"/>
</dbReference>
<evidence type="ECO:0000256" key="3">
    <source>
        <dbReference type="ARBA" id="ARBA00023242"/>
    </source>
</evidence>
<dbReference type="Proteomes" id="UP001280581">
    <property type="component" value="Unassembled WGS sequence"/>
</dbReference>
<evidence type="ECO:0000256" key="2">
    <source>
        <dbReference type="ARBA" id="ARBA00023163"/>
    </source>
</evidence>
<comment type="caution">
    <text evidence="5">The sequence shown here is derived from an EMBL/GenBank/DDBJ whole genome shotgun (WGS) entry which is preliminary data.</text>
</comment>
<protein>
    <recommendedName>
        <fullName evidence="4">Xylanolytic transcriptional activator regulatory domain-containing protein</fullName>
    </recommendedName>
</protein>
<gene>
    <name evidence="5" type="ORF">GRF29_19g1246759</name>
</gene>
<proteinExistence type="predicted"/>
<dbReference type="AlphaFoldDB" id="A0AAN6M5W1"/>
<dbReference type="GO" id="GO:0008270">
    <property type="term" value="F:zinc ion binding"/>
    <property type="evidence" value="ECO:0007669"/>
    <property type="project" value="InterPro"/>
</dbReference>
<evidence type="ECO:0000313" key="6">
    <source>
        <dbReference type="Proteomes" id="UP001280581"/>
    </source>
</evidence>
<keyword evidence="6" id="KW-1185">Reference proteome</keyword>
<dbReference type="PANTHER" id="PTHR47424:SF6">
    <property type="entry name" value="PROLINE UTILIZATION TRANS-ACTIVATOR"/>
    <property type="match status" value="1"/>
</dbReference>
<dbReference type="InterPro" id="IPR007219">
    <property type="entry name" value="XnlR_reg_dom"/>
</dbReference>
<dbReference type="GO" id="GO:0003677">
    <property type="term" value="F:DNA binding"/>
    <property type="evidence" value="ECO:0007669"/>
    <property type="project" value="InterPro"/>
</dbReference>
<keyword evidence="2" id="KW-0804">Transcription</keyword>
<dbReference type="InterPro" id="IPR051127">
    <property type="entry name" value="Fungal_SecMet_Regulators"/>
</dbReference>
<name>A0AAN6M5W1_9PLEO</name>
<feature type="domain" description="Xylanolytic transcriptional activator regulatory" evidence="4">
    <location>
        <begin position="33"/>
        <end position="107"/>
    </location>
</feature>
<accession>A0AAN6M5W1</accession>
<dbReference type="Pfam" id="PF04082">
    <property type="entry name" value="Fungal_trans"/>
    <property type="match status" value="1"/>
</dbReference>
<sequence>MISIPSERPEVDSVEVILLLTLYSFILNRRHSAYVLASAAVRKCLVMGMQLNVPEHQYRDRRAREHRVRLWWTTYVLDRSCASKLGLPMSINDDDIFVDAPSNDGIDDNDEDFDDIDYQLRSIEISRVAAKCTREIYGRKKFHSPFSQRVQGVLKDFTRWMDTLPPKFHLKNDGSSSLQRHHIVYLHLRLNQGVILATRPILLHVLRIHQQSSTELDAGTAATDLSDSARTLAETCIQCARHSYRIITDAWIHGTFATFDYFNTQYLFSAATIMAVSSLLKSPQSKSDGDNFDNAVELMRQLAQSGSFAAKEFFEHIKAMKQSMAAVRHESVPQSALGTPSEMQQPSLSAFTGTGMTAGMALADPSFQGFLAETNLDMQILDNPLFHGLQTPYWPEIWGENWAASSNI</sequence>
<evidence type="ECO:0000259" key="4">
    <source>
        <dbReference type="SMART" id="SM00906"/>
    </source>
</evidence>
<dbReference type="GO" id="GO:0006351">
    <property type="term" value="P:DNA-templated transcription"/>
    <property type="evidence" value="ECO:0007669"/>
    <property type="project" value="InterPro"/>
</dbReference>
<organism evidence="5 6">
    <name type="scientific">Pseudopithomyces chartarum</name>
    <dbReference type="NCBI Taxonomy" id="1892770"/>
    <lineage>
        <taxon>Eukaryota</taxon>
        <taxon>Fungi</taxon>
        <taxon>Dikarya</taxon>
        <taxon>Ascomycota</taxon>
        <taxon>Pezizomycotina</taxon>
        <taxon>Dothideomycetes</taxon>
        <taxon>Pleosporomycetidae</taxon>
        <taxon>Pleosporales</taxon>
        <taxon>Massarineae</taxon>
        <taxon>Didymosphaeriaceae</taxon>
        <taxon>Pseudopithomyces</taxon>
    </lineage>
</organism>